<feature type="domain" description="Geminivirus AC4/5 conserved" evidence="1">
    <location>
        <begin position="51"/>
        <end position="83"/>
    </location>
</feature>
<organism evidence="2">
    <name type="scientific">Mungbean yellow mosaic India virus</name>
    <dbReference type="NCBI Taxonomy" id="223287"/>
    <lineage>
        <taxon>Viruses</taxon>
        <taxon>Monodnaviria</taxon>
        <taxon>Shotokuvirae</taxon>
        <taxon>Cressdnaviricota</taxon>
        <taxon>Repensiviricetes</taxon>
        <taxon>Geplafuvirales</taxon>
        <taxon>Geminiviridae</taxon>
        <taxon>Begomovirus</taxon>
        <taxon>Begomovirus vignaradiataindiaense</taxon>
    </lineage>
</organism>
<dbReference type="Pfam" id="PF04807">
    <property type="entry name" value="Gemini_AC4_5"/>
    <property type="match status" value="1"/>
</dbReference>
<reference evidence="2" key="1">
    <citation type="submission" date="2019-12" db="EMBL/GenBank/DDBJ databases">
        <authorList>
            <person name="Rahman S.U."/>
            <person name="Zubair M."/>
            <person name="Raza G."/>
            <person name="Amin I."/>
            <person name="Mansoor S."/>
        </authorList>
    </citation>
    <scope>NUCLEOTIDE SEQUENCE</scope>
</reference>
<evidence type="ECO:0000259" key="1">
    <source>
        <dbReference type="Pfam" id="PF04807"/>
    </source>
</evidence>
<accession>A0A7T7ILF2</accession>
<protein>
    <submittedName>
        <fullName evidence="2">AC5 protein</fullName>
    </submittedName>
</protein>
<gene>
    <name evidence="2" type="primary">AC5</name>
</gene>
<evidence type="ECO:0000313" key="2">
    <source>
        <dbReference type="EMBL" id="QQL11603.1"/>
    </source>
</evidence>
<name>A0A7T7ILF2_9GEMI</name>
<proteinExistence type="predicted"/>
<dbReference type="EMBL" id="MN885463">
    <property type="protein sequence ID" value="QQL11603.1"/>
    <property type="molecule type" value="Genomic_DNA"/>
</dbReference>
<dbReference type="InterPro" id="IPR006892">
    <property type="entry name" value="Gemini_AC4_5_cons_dom_1"/>
</dbReference>
<sequence length="83" mass="9361">MVFILPCFLVVVNNIIINFEETIHHGLFLTRILATSNCGLKLTHDLITITKIVLDCCGTWFIVIHVEHLTKIHGCTKRSSVTT</sequence>